<evidence type="ECO:0000256" key="6">
    <source>
        <dbReference type="PROSITE-ProRule" id="PRU00042"/>
    </source>
</evidence>
<dbReference type="Gene3D" id="3.30.160.60">
    <property type="entry name" value="Classic Zinc Finger"/>
    <property type="match status" value="1"/>
</dbReference>
<dbReference type="GO" id="GO:0008270">
    <property type="term" value="F:zinc ion binding"/>
    <property type="evidence" value="ECO:0007669"/>
    <property type="project" value="UniProtKB-KW"/>
</dbReference>
<dbReference type="PROSITE" id="PS00028">
    <property type="entry name" value="ZINC_FINGER_C2H2_1"/>
    <property type="match status" value="1"/>
</dbReference>
<evidence type="ECO:0000256" key="7">
    <source>
        <dbReference type="SAM" id="MobiDB-lite"/>
    </source>
</evidence>
<dbReference type="GO" id="GO:0005634">
    <property type="term" value="C:nucleus"/>
    <property type="evidence" value="ECO:0007669"/>
    <property type="project" value="UniProtKB-SubCell"/>
</dbReference>
<evidence type="ECO:0000256" key="3">
    <source>
        <dbReference type="ARBA" id="ARBA00022771"/>
    </source>
</evidence>
<evidence type="ECO:0000313" key="9">
    <source>
        <dbReference type="EMBL" id="CAI9783026.1"/>
    </source>
</evidence>
<evidence type="ECO:0000256" key="5">
    <source>
        <dbReference type="ARBA" id="ARBA00023242"/>
    </source>
</evidence>
<dbReference type="AlphaFoldDB" id="A0AAD2ECK5"/>
<proteinExistence type="predicted"/>
<evidence type="ECO:0000256" key="2">
    <source>
        <dbReference type="ARBA" id="ARBA00022723"/>
    </source>
</evidence>
<sequence>MSYAPATLKQSPSETVDKKRAGTGAVMNRKLKLARHSTDSAQLSYPRASTTLDAMHVTDHVIERVYGCNYCHKKFSTKQALGGHQNAHTVERVIERNAREGLETNFRHVGGPSYRGMIHLLFKGSFNRGPEIFKQSMANRSYNPQSMQYGILVNSHPNFNLSMTQESHAPEPLQGFTHGYPIWLNPHLTDSQFIAPLPGMENHPQNFLNSTFGTTSSNAGTMLGMYTGLSTACSSQCIHDTNARAETNSQIPGSTKQQCQDLELDLSLKL</sequence>
<organism evidence="9 10">
    <name type="scientific">Fraxinus pennsylvanica</name>
    <dbReference type="NCBI Taxonomy" id="56036"/>
    <lineage>
        <taxon>Eukaryota</taxon>
        <taxon>Viridiplantae</taxon>
        <taxon>Streptophyta</taxon>
        <taxon>Embryophyta</taxon>
        <taxon>Tracheophyta</taxon>
        <taxon>Spermatophyta</taxon>
        <taxon>Magnoliopsida</taxon>
        <taxon>eudicotyledons</taxon>
        <taxon>Gunneridae</taxon>
        <taxon>Pentapetalae</taxon>
        <taxon>asterids</taxon>
        <taxon>lamiids</taxon>
        <taxon>Lamiales</taxon>
        <taxon>Oleaceae</taxon>
        <taxon>Oleeae</taxon>
        <taxon>Fraxinus</taxon>
    </lineage>
</organism>
<dbReference type="SUPFAM" id="SSF57667">
    <property type="entry name" value="beta-beta-alpha zinc fingers"/>
    <property type="match status" value="1"/>
</dbReference>
<accession>A0AAD2ECK5</accession>
<dbReference type="EMBL" id="OU503054">
    <property type="protein sequence ID" value="CAI9783026.1"/>
    <property type="molecule type" value="Genomic_DNA"/>
</dbReference>
<keyword evidence="5" id="KW-0539">Nucleus</keyword>
<dbReference type="GO" id="GO:0009788">
    <property type="term" value="P:negative regulation of abscisic acid-activated signaling pathway"/>
    <property type="evidence" value="ECO:0007669"/>
    <property type="project" value="InterPro"/>
</dbReference>
<dbReference type="Proteomes" id="UP000834106">
    <property type="component" value="Chromosome 19"/>
</dbReference>
<evidence type="ECO:0000259" key="8">
    <source>
        <dbReference type="PROSITE" id="PS50157"/>
    </source>
</evidence>
<name>A0AAD2ECK5_9LAMI</name>
<feature type="domain" description="C2H2-type" evidence="8">
    <location>
        <begin position="66"/>
        <end position="93"/>
    </location>
</feature>
<comment type="subcellular location">
    <subcellularLocation>
        <location evidence="1">Nucleus</location>
    </subcellularLocation>
</comment>
<evidence type="ECO:0000313" key="10">
    <source>
        <dbReference type="Proteomes" id="UP000834106"/>
    </source>
</evidence>
<dbReference type="InterPro" id="IPR013087">
    <property type="entry name" value="Znf_C2H2_type"/>
</dbReference>
<gene>
    <name evidence="9" type="ORF">FPE_LOCUS30456</name>
</gene>
<evidence type="ECO:0000256" key="4">
    <source>
        <dbReference type="ARBA" id="ARBA00022833"/>
    </source>
</evidence>
<keyword evidence="10" id="KW-1185">Reference proteome</keyword>
<protein>
    <recommendedName>
        <fullName evidence="8">C2H2-type domain-containing protein</fullName>
    </recommendedName>
</protein>
<evidence type="ECO:0000256" key="1">
    <source>
        <dbReference type="ARBA" id="ARBA00004123"/>
    </source>
</evidence>
<feature type="region of interest" description="Disordered" evidence="7">
    <location>
        <begin position="1"/>
        <end position="23"/>
    </location>
</feature>
<dbReference type="InterPro" id="IPR036236">
    <property type="entry name" value="Znf_C2H2_sf"/>
</dbReference>
<keyword evidence="4" id="KW-0862">Zinc</keyword>
<keyword evidence="3 6" id="KW-0863">Zinc-finger</keyword>
<keyword evidence="2" id="KW-0479">Metal-binding</keyword>
<dbReference type="PROSITE" id="PS50157">
    <property type="entry name" value="ZINC_FINGER_C2H2_2"/>
    <property type="match status" value="1"/>
</dbReference>
<dbReference type="PANTHER" id="PTHR47287:SF15">
    <property type="entry name" value="ZINC FINGER PROTEIN 3-LIKE"/>
    <property type="match status" value="1"/>
</dbReference>
<dbReference type="PANTHER" id="PTHR47287">
    <property type="entry name" value="C2H2 AND C2HC ZINC FINGERS SUPERFAMILY PROTEIN"/>
    <property type="match status" value="1"/>
</dbReference>
<dbReference type="InterPro" id="IPR044246">
    <property type="entry name" value="ZFP3-like"/>
</dbReference>
<reference evidence="9" key="1">
    <citation type="submission" date="2023-05" db="EMBL/GenBank/DDBJ databases">
        <authorList>
            <person name="Huff M."/>
        </authorList>
    </citation>
    <scope>NUCLEOTIDE SEQUENCE</scope>
</reference>
<dbReference type="Pfam" id="PF13912">
    <property type="entry name" value="zf-C2H2_6"/>
    <property type="match status" value="1"/>
</dbReference>